<evidence type="ECO:0000313" key="1">
    <source>
        <dbReference type="EMBL" id="KIM60826.1"/>
    </source>
</evidence>
<name>A0A0C3DY49_9AGAM</name>
<gene>
    <name evidence="1" type="ORF">SCLCIDRAFT_1216541</name>
</gene>
<accession>A0A0C3DY49</accession>
<reference evidence="2" key="2">
    <citation type="submission" date="2015-01" db="EMBL/GenBank/DDBJ databases">
        <title>Evolutionary Origins and Diversification of the Mycorrhizal Mutualists.</title>
        <authorList>
            <consortium name="DOE Joint Genome Institute"/>
            <consortium name="Mycorrhizal Genomics Consortium"/>
            <person name="Kohler A."/>
            <person name="Kuo A."/>
            <person name="Nagy L.G."/>
            <person name="Floudas D."/>
            <person name="Copeland A."/>
            <person name="Barry K.W."/>
            <person name="Cichocki N."/>
            <person name="Veneault-Fourrey C."/>
            <person name="LaButti K."/>
            <person name="Lindquist E.A."/>
            <person name="Lipzen A."/>
            <person name="Lundell T."/>
            <person name="Morin E."/>
            <person name="Murat C."/>
            <person name="Riley R."/>
            <person name="Ohm R."/>
            <person name="Sun H."/>
            <person name="Tunlid A."/>
            <person name="Henrissat B."/>
            <person name="Grigoriev I.V."/>
            <person name="Hibbett D.S."/>
            <person name="Martin F."/>
        </authorList>
    </citation>
    <scope>NUCLEOTIDE SEQUENCE [LARGE SCALE GENOMIC DNA]</scope>
    <source>
        <strain evidence="2">Foug A</strain>
    </source>
</reference>
<organism evidence="1 2">
    <name type="scientific">Scleroderma citrinum Foug A</name>
    <dbReference type="NCBI Taxonomy" id="1036808"/>
    <lineage>
        <taxon>Eukaryota</taxon>
        <taxon>Fungi</taxon>
        <taxon>Dikarya</taxon>
        <taxon>Basidiomycota</taxon>
        <taxon>Agaricomycotina</taxon>
        <taxon>Agaricomycetes</taxon>
        <taxon>Agaricomycetidae</taxon>
        <taxon>Boletales</taxon>
        <taxon>Sclerodermatineae</taxon>
        <taxon>Sclerodermataceae</taxon>
        <taxon>Scleroderma</taxon>
    </lineage>
</organism>
<evidence type="ECO:0000313" key="2">
    <source>
        <dbReference type="Proteomes" id="UP000053989"/>
    </source>
</evidence>
<keyword evidence="2" id="KW-1185">Reference proteome</keyword>
<dbReference type="InParanoid" id="A0A0C3DY49"/>
<dbReference type="EMBL" id="KN822058">
    <property type="protein sequence ID" value="KIM60826.1"/>
    <property type="molecule type" value="Genomic_DNA"/>
</dbReference>
<protein>
    <submittedName>
        <fullName evidence="1">Uncharacterized protein</fullName>
    </submittedName>
</protein>
<reference evidence="1 2" key="1">
    <citation type="submission" date="2014-04" db="EMBL/GenBank/DDBJ databases">
        <authorList>
            <consortium name="DOE Joint Genome Institute"/>
            <person name="Kuo A."/>
            <person name="Kohler A."/>
            <person name="Nagy L.G."/>
            <person name="Floudas D."/>
            <person name="Copeland A."/>
            <person name="Barry K.W."/>
            <person name="Cichocki N."/>
            <person name="Veneault-Fourrey C."/>
            <person name="LaButti K."/>
            <person name="Lindquist E.A."/>
            <person name="Lipzen A."/>
            <person name="Lundell T."/>
            <person name="Morin E."/>
            <person name="Murat C."/>
            <person name="Sun H."/>
            <person name="Tunlid A."/>
            <person name="Henrissat B."/>
            <person name="Grigoriev I.V."/>
            <person name="Hibbett D.S."/>
            <person name="Martin F."/>
            <person name="Nordberg H.P."/>
            <person name="Cantor M.N."/>
            <person name="Hua S.X."/>
        </authorList>
    </citation>
    <scope>NUCLEOTIDE SEQUENCE [LARGE SCALE GENOMIC DNA]</scope>
    <source>
        <strain evidence="1 2">Foug A</strain>
    </source>
</reference>
<dbReference type="HOGENOM" id="CLU_2279162_0_0_1"/>
<dbReference type="Proteomes" id="UP000053989">
    <property type="component" value="Unassembled WGS sequence"/>
</dbReference>
<sequence length="102" mass="11864">MLGTDSDVQYDIFSLSWAHFRNIRIHTWTNSKECRRHLVVEYQGIQDLRMARMATVILSLSHHHYHPLDLFTIPMSSDDSHHSTAMNNVTKMESSSHHMGIC</sequence>
<dbReference type="AlphaFoldDB" id="A0A0C3DY49"/>
<proteinExistence type="predicted"/>